<dbReference type="EMBL" id="FWWT01000022">
    <property type="protein sequence ID" value="SMB95606.1"/>
    <property type="molecule type" value="Genomic_DNA"/>
</dbReference>
<protein>
    <submittedName>
        <fullName evidence="5">Predicted oxidoreductase</fullName>
    </submittedName>
</protein>
<dbReference type="InterPro" id="IPR017900">
    <property type="entry name" value="4Fe4S_Fe_S_CS"/>
</dbReference>
<dbReference type="Proteomes" id="UP000192731">
    <property type="component" value="Unassembled WGS sequence"/>
</dbReference>
<dbReference type="RefSeq" id="WP_084054231.1">
    <property type="nucleotide sequence ID" value="NZ_FWWT01000022.1"/>
</dbReference>
<dbReference type="OrthoDB" id="9804790at2"/>
<evidence type="ECO:0000256" key="2">
    <source>
        <dbReference type="ARBA" id="ARBA00023004"/>
    </source>
</evidence>
<proteinExistence type="predicted"/>
<gene>
    <name evidence="5" type="ORF">SAMN00017405_0443</name>
</gene>
<dbReference type="GO" id="GO:0046872">
    <property type="term" value="F:metal ion binding"/>
    <property type="evidence" value="ECO:0007669"/>
    <property type="project" value="UniProtKB-KW"/>
</dbReference>
<evidence type="ECO:0000313" key="5">
    <source>
        <dbReference type="EMBL" id="SMB95606.1"/>
    </source>
</evidence>
<evidence type="ECO:0000259" key="4">
    <source>
        <dbReference type="PROSITE" id="PS51379"/>
    </source>
</evidence>
<dbReference type="PROSITE" id="PS51379">
    <property type="entry name" value="4FE4S_FER_2"/>
    <property type="match status" value="2"/>
</dbReference>
<dbReference type="Gene3D" id="3.20.20.100">
    <property type="entry name" value="NADP-dependent oxidoreductase domain"/>
    <property type="match status" value="1"/>
</dbReference>
<keyword evidence="6" id="KW-1185">Reference proteome</keyword>
<dbReference type="Gene3D" id="3.30.70.20">
    <property type="match status" value="1"/>
</dbReference>
<dbReference type="PANTHER" id="PTHR43312:SF1">
    <property type="entry name" value="NADP-DEPENDENT OXIDOREDUCTASE DOMAIN-CONTAINING PROTEIN"/>
    <property type="match status" value="1"/>
</dbReference>
<dbReference type="Pfam" id="PF00248">
    <property type="entry name" value="Aldo_ket_red"/>
    <property type="match status" value="1"/>
</dbReference>
<dbReference type="InterPro" id="IPR020471">
    <property type="entry name" value="AKR"/>
</dbReference>
<evidence type="ECO:0000256" key="1">
    <source>
        <dbReference type="ARBA" id="ARBA00022723"/>
    </source>
</evidence>
<dbReference type="SUPFAM" id="SSF54862">
    <property type="entry name" value="4Fe-4S ferredoxins"/>
    <property type="match status" value="1"/>
</dbReference>
<feature type="domain" description="4Fe-4S ferredoxin-type" evidence="4">
    <location>
        <begin position="288"/>
        <end position="315"/>
    </location>
</feature>
<accession>A0A1W1VQI6</accession>
<reference evidence="5 6" key="1">
    <citation type="submission" date="2017-04" db="EMBL/GenBank/DDBJ databases">
        <authorList>
            <person name="Afonso C.L."/>
            <person name="Miller P.J."/>
            <person name="Scott M.A."/>
            <person name="Spackman E."/>
            <person name="Goraichik I."/>
            <person name="Dimitrov K.M."/>
            <person name="Suarez D.L."/>
            <person name="Swayne D.E."/>
        </authorList>
    </citation>
    <scope>NUCLEOTIDE SEQUENCE [LARGE SCALE GENOMIC DNA]</scope>
    <source>
        <strain evidence="5 6">DSM 11270</strain>
    </source>
</reference>
<dbReference type="CDD" id="cd19100">
    <property type="entry name" value="AKR_unchar"/>
    <property type="match status" value="1"/>
</dbReference>
<keyword evidence="1" id="KW-0479">Metal-binding</keyword>
<dbReference type="AlphaFoldDB" id="A0A1W1VQI6"/>
<dbReference type="InterPro" id="IPR036812">
    <property type="entry name" value="NAD(P)_OxRdtase_dom_sf"/>
</dbReference>
<dbReference type="InterPro" id="IPR053135">
    <property type="entry name" value="AKR2_Oxidoreductase"/>
</dbReference>
<dbReference type="SUPFAM" id="SSF51430">
    <property type="entry name" value="NAD(P)-linked oxidoreductase"/>
    <property type="match status" value="1"/>
</dbReference>
<dbReference type="STRING" id="656914.SAMN00017405_0443"/>
<evidence type="ECO:0000256" key="3">
    <source>
        <dbReference type="ARBA" id="ARBA00023014"/>
    </source>
</evidence>
<dbReference type="PANTHER" id="PTHR43312">
    <property type="entry name" value="D-THREO-ALDOSE 1-DEHYDROGENASE"/>
    <property type="match status" value="1"/>
</dbReference>
<name>A0A1W1VQI6_DESTI</name>
<organism evidence="5 6">
    <name type="scientific">Desulfonispora thiosulfatigenes DSM 11270</name>
    <dbReference type="NCBI Taxonomy" id="656914"/>
    <lineage>
        <taxon>Bacteria</taxon>
        <taxon>Bacillati</taxon>
        <taxon>Bacillota</taxon>
        <taxon>Clostridia</taxon>
        <taxon>Eubacteriales</taxon>
        <taxon>Peptococcaceae</taxon>
        <taxon>Desulfonispora</taxon>
    </lineage>
</organism>
<evidence type="ECO:0000313" key="6">
    <source>
        <dbReference type="Proteomes" id="UP000192731"/>
    </source>
</evidence>
<dbReference type="PRINTS" id="PR00069">
    <property type="entry name" value="ALDKETRDTASE"/>
</dbReference>
<dbReference type="GO" id="GO:0051536">
    <property type="term" value="F:iron-sulfur cluster binding"/>
    <property type="evidence" value="ECO:0007669"/>
    <property type="project" value="UniProtKB-KW"/>
</dbReference>
<sequence>MKYSQLGKTGIEVSKMCFGSLTMGPLQANLSLDNSLKLLQVAFNNGINFIDTAEIYENYPLIKNALKTAPHDIVISTKCYAYTEEMMKKSLEKARKELDRDVIDIFLLHEQESMLTVKGHWEAIEYLLKAKSKGLIRAIGLSTHHIKGVEAVIETDELEIVHPIVNYKGLGILDGNIEEMLSLLQKAKKLGKGIYGMKPIGGGNFLNDAKNAFEWAFNRSELDAIAIGMQSIDEVMVNLSWLKGTTPDSNYLNKLKNKKRKLHIEDYCEGCGACVKRCSHSALVLKNNKAIVDTKKCIMCSYCASVCPLFAIKVI</sequence>
<keyword evidence="2" id="KW-0408">Iron</keyword>
<dbReference type="InterPro" id="IPR017896">
    <property type="entry name" value="4Fe4S_Fe-S-bd"/>
</dbReference>
<dbReference type="Pfam" id="PF13237">
    <property type="entry name" value="Fer4_10"/>
    <property type="match status" value="1"/>
</dbReference>
<dbReference type="PROSITE" id="PS00198">
    <property type="entry name" value="4FE4S_FER_1"/>
    <property type="match status" value="1"/>
</dbReference>
<dbReference type="InterPro" id="IPR023210">
    <property type="entry name" value="NADP_OxRdtase_dom"/>
</dbReference>
<feature type="domain" description="4Fe-4S ferredoxin-type" evidence="4">
    <location>
        <begin position="259"/>
        <end position="287"/>
    </location>
</feature>
<keyword evidence="3" id="KW-0411">Iron-sulfur</keyword>
<dbReference type="GO" id="GO:0016491">
    <property type="term" value="F:oxidoreductase activity"/>
    <property type="evidence" value="ECO:0007669"/>
    <property type="project" value="InterPro"/>
</dbReference>